<organism evidence="2 3">
    <name type="scientific">Halobium salinum</name>
    <dbReference type="NCBI Taxonomy" id="1364940"/>
    <lineage>
        <taxon>Archaea</taxon>
        <taxon>Methanobacteriati</taxon>
        <taxon>Methanobacteriota</taxon>
        <taxon>Stenosarchaea group</taxon>
        <taxon>Halobacteria</taxon>
        <taxon>Halobacteriales</taxon>
        <taxon>Haloferacaceae</taxon>
        <taxon>Halobium</taxon>
    </lineage>
</organism>
<feature type="compositionally biased region" description="Basic and acidic residues" evidence="1">
    <location>
        <begin position="66"/>
        <end position="103"/>
    </location>
</feature>
<dbReference type="Proteomes" id="UP001595921">
    <property type="component" value="Unassembled WGS sequence"/>
</dbReference>
<reference evidence="2 3" key="1">
    <citation type="journal article" date="2019" name="Int. J. Syst. Evol. Microbiol.">
        <title>The Global Catalogue of Microorganisms (GCM) 10K type strain sequencing project: providing services to taxonomists for standard genome sequencing and annotation.</title>
        <authorList>
            <consortium name="The Broad Institute Genomics Platform"/>
            <consortium name="The Broad Institute Genome Sequencing Center for Infectious Disease"/>
            <person name="Wu L."/>
            <person name="Ma J."/>
        </authorList>
    </citation>
    <scope>NUCLEOTIDE SEQUENCE [LARGE SCALE GENOMIC DNA]</scope>
    <source>
        <strain evidence="2 3">CGMCC 1.12553</strain>
    </source>
</reference>
<feature type="region of interest" description="Disordered" evidence="1">
    <location>
        <begin position="40"/>
        <end position="103"/>
    </location>
</feature>
<protein>
    <recommendedName>
        <fullName evidence="4">Ribbon-helix-helix protein CopG domain-containing protein</fullName>
    </recommendedName>
</protein>
<name>A0ABD5PB77_9EURY</name>
<evidence type="ECO:0000313" key="3">
    <source>
        <dbReference type="Proteomes" id="UP001595921"/>
    </source>
</evidence>
<dbReference type="RefSeq" id="WP_267624292.1">
    <property type="nucleotide sequence ID" value="NZ_JAODIW010000008.1"/>
</dbReference>
<keyword evidence="3" id="KW-1185">Reference proteome</keyword>
<evidence type="ECO:0000256" key="1">
    <source>
        <dbReference type="SAM" id="MobiDB-lite"/>
    </source>
</evidence>
<evidence type="ECO:0000313" key="2">
    <source>
        <dbReference type="EMBL" id="MFC4358130.1"/>
    </source>
</evidence>
<evidence type="ECO:0008006" key="4">
    <source>
        <dbReference type="Google" id="ProtNLM"/>
    </source>
</evidence>
<gene>
    <name evidence="2" type="ORF">ACFO0N_09235</name>
</gene>
<sequence>MPETTVDFGGDEALYDRLERIAAERDCSVADVLRDAARTVHGEGDGSAGDAGGDADTDPTVVDVEPVGHEGEGRDDADPVDERSPPATDDHAPVRGEADDDRS</sequence>
<proteinExistence type="predicted"/>
<dbReference type="AlphaFoldDB" id="A0ABD5PB77"/>
<accession>A0ABD5PB77</accession>
<comment type="caution">
    <text evidence="2">The sequence shown here is derived from an EMBL/GenBank/DDBJ whole genome shotgun (WGS) entry which is preliminary data.</text>
</comment>
<dbReference type="EMBL" id="JBHSDS010000006">
    <property type="protein sequence ID" value="MFC4358130.1"/>
    <property type="molecule type" value="Genomic_DNA"/>
</dbReference>